<dbReference type="GO" id="GO:0003779">
    <property type="term" value="F:actin binding"/>
    <property type="evidence" value="ECO:0007669"/>
    <property type="project" value="EnsemblFungi"/>
</dbReference>
<comment type="similarity">
    <text evidence="1">Belongs to the phosducin family.</text>
</comment>
<evidence type="ECO:0000259" key="3">
    <source>
        <dbReference type="Pfam" id="PF02114"/>
    </source>
</evidence>
<accession>A0A1D2VEM4</accession>
<proteinExistence type="inferred from homology"/>
<evidence type="ECO:0000256" key="1">
    <source>
        <dbReference type="ARBA" id="ARBA00009686"/>
    </source>
</evidence>
<dbReference type="Proteomes" id="UP000095038">
    <property type="component" value="Unassembled WGS sequence"/>
</dbReference>
<feature type="region of interest" description="Disordered" evidence="2">
    <location>
        <begin position="1"/>
        <end position="32"/>
    </location>
</feature>
<dbReference type="GO" id="GO:0051726">
    <property type="term" value="P:regulation of cell cycle"/>
    <property type="evidence" value="ECO:0007669"/>
    <property type="project" value="EnsemblFungi"/>
</dbReference>
<protein>
    <submittedName>
        <fullName evidence="4">Thioredoxin-like protein</fullName>
    </submittedName>
</protein>
<keyword evidence="5" id="KW-1185">Reference proteome</keyword>
<dbReference type="GeneID" id="30967160"/>
<sequence length="265" mass="30560">MQVQVDPNEDTEWNDILREKGIIPQRPKSPTEDIEDAIDQAIKQQHQNRLENKTLDELDELEDIEDDAFLNSYKIKRINELNSLLVSSNFGQVYHISRPEYKSEITELKNVCVLVHLSLSSNLQSRILSNLFEKIAPIFAELKFVEILGKRAIENYPDSNCPTLLIYYNGDVLKQYITLFELGGNSTNLQDLEKVLVNLKLVKENDKRLSINNNSDIDDDNDDDDNDAYNRNHNGNTRLGRTNISSNRNIRSSKYNSDSDFSDYD</sequence>
<feature type="region of interest" description="Disordered" evidence="2">
    <location>
        <begin position="211"/>
        <end position="265"/>
    </location>
</feature>
<dbReference type="GO" id="GO:0031683">
    <property type="term" value="F:G-protein beta/gamma-subunit complex binding"/>
    <property type="evidence" value="ECO:0007669"/>
    <property type="project" value="EnsemblFungi"/>
</dbReference>
<dbReference type="GO" id="GO:0030036">
    <property type="term" value="P:actin cytoskeleton organization"/>
    <property type="evidence" value="ECO:0007669"/>
    <property type="project" value="EnsemblFungi"/>
</dbReference>
<dbReference type="EMBL" id="KV454483">
    <property type="protein sequence ID" value="ODV60032.1"/>
    <property type="molecule type" value="Genomic_DNA"/>
</dbReference>
<evidence type="ECO:0000313" key="4">
    <source>
        <dbReference type="EMBL" id="ODV60032.1"/>
    </source>
</evidence>
<gene>
    <name evidence="4" type="ORF">ASCRUDRAFT_76563</name>
</gene>
<dbReference type="STRING" id="1344418.A0A1D2VEM4"/>
<dbReference type="GO" id="GO:0071444">
    <property type="term" value="P:cellular response to pheromone"/>
    <property type="evidence" value="ECO:0007669"/>
    <property type="project" value="EnsemblFungi"/>
</dbReference>
<dbReference type="InParanoid" id="A0A1D2VEM4"/>
<dbReference type="FunCoup" id="A0A1D2VEM4">
    <property type="interactions" value="505"/>
</dbReference>
<dbReference type="PANTHER" id="PTHR45809:SF3">
    <property type="entry name" value="VIRAL IAP-ASSOCIATED FACTOR HOMOLOG"/>
    <property type="match status" value="1"/>
</dbReference>
<dbReference type="GO" id="GO:0045944">
    <property type="term" value="P:positive regulation of transcription by RNA polymerase II"/>
    <property type="evidence" value="ECO:0007669"/>
    <property type="project" value="EnsemblFungi"/>
</dbReference>
<feature type="compositionally biased region" description="Polar residues" evidence="2">
    <location>
        <begin position="229"/>
        <end position="242"/>
    </location>
</feature>
<feature type="domain" description="Phosducin" evidence="3">
    <location>
        <begin position="22"/>
        <end position="215"/>
    </location>
</feature>
<dbReference type="Gene3D" id="3.40.30.10">
    <property type="entry name" value="Glutaredoxin"/>
    <property type="match status" value="1"/>
</dbReference>
<dbReference type="OrthoDB" id="45518at2759"/>
<dbReference type="InterPro" id="IPR036249">
    <property type="entry name" value="Thioredoxin-like_sf"/>
</dbReference>
<dbReference type="RefSeq" id="XP_020046339.1">
    <property type="nucleotide sequence ID" value="XM_020193524.1"/>
</dbReference>
<name>A0A1D2VEM4_9ASCO</name>
<dbReference type="SUPFAM" id="SSF52833">
    <property type="entry name" value="Thioredoxin-like"/>
    <property type="match status" value="1"/>
</dbReference>
<dbReference type="InterPro" id="IPR024253">
    <property type="entry name" value="Phosducin_thioredoxin-like_dom"/>
</dbReference>
<dbReference type="AlphaFoldDB" id="A0A1D2VEM4"/>
<dbReference type="PANTHER" id="PTHR45809">
    <property type="entry name" value="VIRAL IAP-ASSOCIATED FACTOR HOMOLOG"/>
    <property type="match status" value="1"/>
</dbReference>
<dbReference type="CDD" id="cd02988">
    <property type="entry name" value="Phd_like_VIAF"/>
    <property type="match status" value="1"/>
</dbReference>
<feature type="compositionally biased region" description="Low complexity" evidence="2">
    <location>
        <begin position="243"/>
        <end position="253"/>
    </location>
</feature>
<organism evidence="4 5">
    <name type="scientific">Ascoidea rubescens DSM 1968</name>
    <dbReference type="NCBI Taxonomy" id="1344418"/>
    <lineage>
        <taxon>Eukaryota</taxon>
        <taxon>Fungi</taxon>
        <taxon>Dikarya</taxon>
        <taxon>Ascomycota</taxon>
        <taxon>Saccharomycotina</taxon>
        <taxon>Saccharomycetes</taxon>
        <taxon>Ascoideaceae</taxon>
        <taxon>Ascoidea</taxon>
    </lineage>
</organism>
<dbReference type="Pfam" id="PF02114">
    <property type="entry name" value="Phosducin"/>
    <property type="match status" value="1"/>
</dbReference>
<dbReference type="GO" id="GO:0005737">
    <property type="term" value="C:cytoplasm"/>
    <property type="evidence" value="ECO:0007669"/>
    <property type="project" value="EnsemblFungi"/>
</dbReference>
<evidence type="ECO:0000313" key="5">
    <source>
        <dbReference type="Proteomes" id="UP000095038"/>
    </source>
</evidence>
<dbReference type="GO" id="GO:0006457">
    <property type="term" value="P:protein folding"/>
    <property type="evidence" value="ECO:0007669"/>
    <property type="project" value="EnsemblFungi"/>
</dbReference>
<reference evidence="5" key="1">
    <citation type="submission" date="2016-05" db="EMBL/GenBank/DDBJ databases">
        <title>Comparative genomics of biotechnologically important yeasts.</title>
        <authorList>
            <consortium name="DOE Joint Genome Institute"/>
            <person name="Riley R."/>
            <person name="Haridas S."/>
            <person name="Wolfe K.H."/>
            <person name="Lopes M.R."/>
            <person name="Hittinger C.T."/>
            <person name="Goker M."/>
            <person name="Salamov A."/>
            <person name="Wisecaver J."/>
            <person name="Long T.M."/>
            <person name="Aerts A.L."/>
            <person name="Barry K."/>
            <person name="Choi C."/>
            <person name="Clum A."/>
            <person name="Coughlan A.Y."/>
            <person name="Deshpande S."/>
            <person name="Douglass A.P."/>
            <person name="Hanson S.J."/>
            <person name="Klenk H.-P."/>
            <person name="Labutti K."/>
            <person name="Lapidus A."/>
            <person name="Lindquist E."/>
            <person name="Lipzen A."/>
            <person name="Meier-Kolthoff J.P."/>
            <person name="Ohm R.A."/>
            <person name="Otillar R.P."/>
            <person name="Pangilinan J."/>
            <person name="Peng Y."/>
            <person name="Rokas A."/>
            <person name="Rosa C.A."/>
            <person name="Scheuner C."/>
            <person name="Sibirny A.A."/>
            <person name="Slot J.C."/>
            <person name="Stielow J.B."/>
            <person name="Sun H."/>
            <person name="Kurtzman C.P."/>
            <person name="Blackwell M."/>
            <person name="Grigoriev I.V."/>
            <person name="Jeffries T.W."/>
        </authorList>
    </citation>
    <scope>NUCLEOTIDE SEQUENCE [LARGE SCALE GENOMIC DNA]</scope>
    <source>
        <strain evidence="5">DSM 1968</strain>
    </source>
</reference>
<feature type="compositionally biased region" description="Acidic residues" evidence="2">
    <location>
        <begin position="216"/>
        <end position="227"/>
    </location>
</feature>
<evidence type="ECO:0000256" key="2">
    <source>
        <dbReference type="SAM" id="MobiDB-lite"/>
    </source>
</evidence>
<dbReference type="GO" id="GO:1903333">
    <property type="term" value="P:negative regulation of protein folding"/>
    <property type="evidence" value="ECO:0007669"/>
    <property type="project" value="EnsemblFungi"/>
</dbReference>
<dbReference type="InterPro" id="IPR051498">
    <property type="entry name" value="Phosducin-like_chap/apop_reg"/>
</dbReference>